<evidence type="ECO:0000313" key="2">
    <source>
        <dbReference type="EMBL" id="CAG6685628.1"/>
    </source>
</evidence>
<accession>A0A8D8TD33</accession>
<organism evidence="2">
    <name type="scientific">Cacopsylla melanoneura</name>
    <dbReference type="NCBI Taxonomy" id="428564"/>
    <lineage>
        <taxon>Eukaryota</taxon>
        <taxon>Metazoa</taxon>
        <taxon>Ecdysozoa</taxon>
        <taxon>Arthropoda</taxon>
        <taxon>Hexapoda</taxon>
        <taxon>Insecta</taxon>
        <taxon>Pterygota</taxon>
        <taxon>Neoptera</taxon>
        <taxon>Paraneoptera</taxon>
        <taxon>Hemiptera</taxon>
        <taxon>Sternorrhyncha</taxon>
        <taxon>Psylloidea</taxon>
        <taxon>Psyllidae</taxon>
        <taxon>Psyllinae</taxon>
        <taxon>Cacopsylla</taxon>
    </lineage>
</organism>
<protein>
    <submittedName>
        <fullName evidence="2">Uncharacterized protein</fullName>
    </submittedName>
</protein>
<name>A0A8D8TD33_9HEMI</name>
<dbReference type="AlphaFoldDB" id="A0A8D8TD33"/>
<reference evidence="2" key="1">
    <citation type="submission" date="2021-05" db="EMBL/GenBank/DDBJ databases">
        <authorList>
            <person name="Alioto T."/>
            <person name="Alioto T."/>
            <person name="Gomez Garrido J."/>
        </authorList>
    </citation>
    <scope>NUCLEOTIDE SEQUENCE</scope>
</reference>
<keyword evidence="1" id="KW-0732">Signal</keyword>
<evidence type="ECO:0000256" key="1">
    <source>
        <dbReference type="SAM" id="SignalP"/>
    </source>
</evidence>
<sequence>MDHQEAPEIQNHFNFFLLKLFCFLFQFPNSEQMWKEISKDFESRWNFPHCIGAMDGKISFPQETRALITTTIKESTAWFSLLLLMQITDFSLWISELTAVYPTVVYSKIHGFMKN</sequence>
<feature type="chain" id="PRO_5034601631" evidence="1">
    <location>
        <begin position="33"/>
        <end position="115"/>
    </location>
</feature>
<dbReference type="EMBL" id="HBUF01272608">
    <property type="protein sequence ID" value="CAG6685628.1"/>
    <property type="molecule type" value="Transcribed_RNA"/>
</dbReference>
<proteinExistence type="predicted"/>
<feature type="signal peptide" evidence="1">
    <location>
        <begin position="1"/>
        <end position="32"/>
    </location>
</feature>